<feature type="transmembrane region" description="Helical" evidence="4">
    <location>
        <begin position="7"/>
        <end position="26"/>
    </location>
</feature>
<evidence type="ECO:0000256" key="2">
    <source>
        <dbReference type="ARBA" id="ARBA00022448"/>
    </source>
</evidence>
<dbReference type="InterPro" id="IPR058649">
    <property type="entry name" value="CzcB_C"/>
</dbReference>
<keyword evidence="2" id="KW-0813">Transport</keyword>
<protein>
    <submittedName>
        <fullName evidence="9">Efflux RND transporter periplasmic adaptor subunit</fullName>
    </submittedName>
</protein>
<dbReference type="InterPro" id="IPR058647">
    <property type="entry name" value="BSH_CzcB-like"/>
</dbReference>
<dbReference type="Gene3D" id="2.40.30.170">
    <property type="match status" value="1"/>
</dbReference>
<reference evidence="10" key="1">
    <citation type="journal article" date="2019" name="Int. J. Syst. Evol. Microbiol.">
        <title>The Global Catalogue of Microorganisms (GCM) 10K type strain sequencing project: providing services to taxonomists for standard genome sequencing and annotation.</title>
        <authorList>
            <consortium name="The Broad Institute Genomics Platform"/>
            <consortium name="The Broad Institute Genome Sequencing Center for Infectious Disease"/>
            <person name="Wu L."/>
            <person name="Ma J."/>
        </authorList>
    </citation>
    <scope>NUCLEOTIDE SEQUENCE [LARGE SCALE GENOMIC DNA]</scope>
    <source>
        <strain evidence="10">NCAIM B.01391</strain>
    </source>
</reference>
<dbReference type="InterPro" id="IPR006143">
    <property type="entry name" value="RND_pump_MFP"/>
</dbReference>
<dbReference type="RefSeq" id="WP_377795167.1">
    <property type="nucleotide sequence ID" value="NZ_JBHSLW010000003.1"/>
</dbReference>
<dbReference type="SUPFAM" id="SSF111369">
    <property type="entry name" value="HlyD-like secretion proteins"/>
    <property type="match status" value="1"/>
</dbReference>
<feature type="region of interest" description="Disordered" evidence="3">
    <location>
        <begin position="40"/>
        <end position="81"/>
    </location>
</feature>
<evidence type="ECO:0000259" key="6">
    <source>
        <dbReference type="Pfam" id="PF25954"/>
    </source>
</evidence>
<dbReference type="InterPro" id="IPR058792">
    <property type="entry name" value="Beta-barrel_RND_2"/>
</dbReference>
<evidence type="ECO:0000256" key="3">
    <source>
        <dbReference type="SAM" id="MobiDB-lite"/>
    </source>
</evidence>
<feature type="domain" description="CusB-like beta-barrel" evidence="6">
    <location>
        <begin position="285"/>
        <end position="359"/>
    </location>
</feature>
<evidence type="ECO:0000256" key="4">
    <source>
        <dbReference type="SAM" id="Phobius"/>
    </source>
</evidence>
<dbReference type="Pfam" id="PF25973">
    <property type="entry name" value="BSH_CzcB"/>
    <property type="match status" value="1"/>
</dbReference>
<dbReference type="PANTHER" id="PTHR30097:SF4">
    <property type="entry name" value="SLR6042 PROTEIN"/>
    <property type="match status" value="1"/>
</dbReference>
<dbReference type="InterPro" id="IPR051909">
    <property type="entry name" value="MFP_Cation_Efflux"/>
</dbReference>
<evidence type="ECO:0000259" key="5">
    <source>
        <dbReference type="Pfam" id="PF25893"/>
    </source>
</evidence>
<dbReference type="Proteomes" id="UP001596053">
    <property type="component" value="Unassembled WGS sequence"/>
</dbReference>
<dbReference type="InterPro" id="IPR058648">
    <property type="entry name" value="HH_CzcB-like"/>
</dbReference>
<evidence type="ECO:0000313" key="9">
    <source>
        <dbReference type="EMBL" id="MFC5418134.1"/>
    </source>
</evidence>
<evidence type="ECO:0000259" key="7">
    <source>
        <dbReference type="Pfam" id="PF25973"/>
    </source>
</evidence>
<dbReference type="Pfam" id="PF25954">
    <property type="entry name" value="Beta-barrel_RND_2"/>
    <property type="match status" value="1"/>
</dbReference>
<proteinExistence type="inferred from homology"/>
<dbReference type="Gene3D" id="2.40.420.20">
    <property type="match status" value="1"/>
</dbReference>
<accession>A0ABW0IJ18</accession>
<keyword evidence="4" id="KW-1133">Transmembrane helix</keyword>
<keyword evidence="4" id="KW-0472">Membrane</keyword>
<dbReference type="NCBIfam" id="TIGR01730">
    <property type="entry name" value="RND_mfp"/>
    <property type="match status" value="1"/>
</dbReference>
<dbReference type="Pfam" id="PF25893">
    <property type="entry name" value="HH_CzcB"/>
    <property type="match status" value="1"/>
</dbReference>
<keyword evidence="4" id="KW-0812">Transmembrane</keyword>
<name>A0ABW0IJ18_9HYPH</name>
<feature type="domain" description="CzcB-like barrel-sandwich hybrid" evidence="7">
    <location>
        <begin position="122"/>
        <end position="282"/>
    </location>
</feature>
<comment type="similarity">
    <text evidence="1">Belongs to the membrane fusion protein (MFP) (TC 8.A.1) family.</text>
</comment>
<dbReference type="EMBL" id="JBHSLW010000003">
    <property type="protein sequence ID" value="MFC5418134.1"/>
    <property type="molecule type" value="Genomic_DNA"/>
</dbReference>
<feature type="domain" description="CzcB-like alpha-helical hairpin" evidence="5">
    <location>
        <begin position="161"/>
        <end position="220"/>
    </location>
</feature>
<feature type="domain" description="CzcB-like C-terminal circularly permuted SH3-like" evidence="8">
    <location>
        <begin position="368"/>
        <end position="428"/>
    </location>
</feature>
<dbReference type="PANTHER" id="PTHR30097">
    <property type="entry name" value="CATION EFFLUX SYSTEM PROTEIN CUSB"/>
    <property type="match status" value="1"/>
</dbReference>
<comment type="caution">
    <text evidence="9">The sequence shown here is derived from an EMBL/GenBank/DDBJ whole genome shotgun (WGS) entry which is preliminary data.</text>
</comment>
<evidence type="ECO:0000256" key="1">
    <source>
        <dbReference type="ARBA" id="ARBA00009477"/>
    </source>
</evidence>
<sequence length="440" mass="47111">MTRRAYLFALVAIVGIVVGAFVPYLGQAIRSVVGFKPTPGVEQARAQDGSKARSTGGGKTSKAGSSTPGQPENGDDKASTEGSIKLTQDQISAQEIEIAPVAGGALSRHIIVPGTITPDVNRIARVPARVVGTVAEMRKQLGEMVEKGEVVAVLDSREVADAKSEYLTASVNFDLQKTNFDRAQGLWDKRISAEQQYLQVRASFSEAQLRIDLARQKLSALGVDAAEVANAARQDTAGSGQSSLRQYELRSPMSGRIVDRKVDVGTAVGKEGDPADLYTVADLSTVWIDLTVTPGDLGKVREGAKVSIATSGDDERRAEAKIMFVSPILNPETRSARVVASLSNKDLFWRPGSFVTAEIEIAREEAKVLVPRAALQTIGGERVVFVRKPEGFQRRDVKVGQADDTVVEILSGLSSADEIAVKNTFLLKAELGKTEAKHDD</sequence>
<dbReference type="Gene3D" id="2.40.50.100">
    <property type="match status" value="1"/>
</dbReference>
<evidence type="ECO:0000313" key="10">
    <source>
        <dbReference type="Proteomes" id="UP001596053"/>
    </source>
</evidence>
<dbReference type="Pfam" id="PF25975">
    <property type="entry name" value="CzcB_C"/>
    <property type="match status" value="1"/>
</dbReference>
<evidence type="ECO:0000259" key="8">
    <source>
        <dbReference type="Pfam" id="PF25975"/>
    </source>
</evidence>
<gene>
    <name evidence="9" type="ORF">ACFPOB_00990</name>
</gene>
<keyword evidence="10" id="KW-1185">Reference proteome</keyword>
<organism evidence="9 10">
    <name type="scientific">Bosea eneae</name>
    <dbReference type="NCBI Taxonomy" id="151454"/>
    <lineage>
        <taxon>Bacteria</taxon>
        <taxon>Pseudomonadati</taxon>
        <taxon>Pseudomonadota</taxon>
        <taxon>Alphaproteobacteria</taxon>
        <taxon>Hyphomicrobiales</taxon>
        <taxon>Boseaceae</taxon>
        <taxon>Bosea</taxon>
    </lineage>
</organism>